<comment type="caution">
    <text evidence="1">The sequence shown here is derived from an EMBL/GenBank/DDBJ whole genome shotgun (WGS) entry which is preliminary data.</text>
</comment>
<dbReference type="Proteomes" id="UP001176940">
    <property type="component" value="Unassembled WGS sequence"/>
</dbReference>
<sequence length="314" mass="35206">MNWTWVSQHKLLQEAFKFRIPNALESGHHLVCENNGCNTYWKHGRNRQECERIFRLSFPAVPVEETSEDVKSLQSLLTSATEENLSKLIKTRLCKRPISGVGGFNGAQHSRLKSSARSAEEKPVILTKTAPSSPYYTAFYGRTKSQHAAFVTVLRKKYANESLWKREKYGLHTDKQCDLREIRSAVGEKSRLECDPSGQSIDGACAKSGCEWPKSKGCRDLMMLLGTTADNSSVDGEKTETTFTDTKHLQVNESVPPAGSKHLIQTKLDVAPGSKSGHIFSYQLVLKKSQSELSLPFLAFTGKKEFFQRKPFAL</sequence>
<protein>
    <submittedName>
        <fullName evidence="1">Uncharacterized protein</fullName>
    </submittedName>
</protein>
<name>A0ABN9M465_9NEOB</name>
<reference evidence="1" key="1">
    <citation type="submission" date="2023-07" db="EMBL/GenBank/DDBJ databases">
        <authorList>
            <person name="Stuckert A."/>
        </authorList>
    </citation>
    <scope>NUCLEOTIDE SEQUENCE</scope>
</reference>
<proteinExistence type="predicted"/>
<gene>
    <name evidence="1" type="ORF">RIMI_LOCUS16403632</name>
</gene>
<evidence type="ECO:0000313" key="2">
    <source>
        <dbReference type="Proteomes" id="UP001176940"/>
    </source>
</evidence>
<accession>A0ABN9M465</accession>
<evidence type="ECO:0000313" key="1">
    <source>
        <dbReference type="EMBL" id="CAJ0958445.1"/>
    </source>
</evidence>
<keyword evidence="2" id="KW-1185">Reference proteome</keyword>
<dbReference type="EMBL" id="CAUEEQ010045747">
    <property type="protein sequence ID" value="CAJ0958445.1"/>
    <property type="molecule type" value="Genomic_DNA"/>
</dbReference>
<organism evidence="1 2">
    <name type="scientific">Ranitomeya imitator</name>
    <name type="common">mimic poison frog</name>
    <dbReference type="NCBI Taxonomy" id="111125"/>
    <lineage>
        <taxon>Eukaryota</taxon>
        <taxon>Metazoa</taxon>
        <taxon>Chordata</taxon>
        <taxon>Craniata</taxon>
        <taxon>Vertebrata</taxon>
        <taxon>Euteleostomi</taxon>
        <taxon>Amphibia</taxon>
        <taxon>Batrachia</taxon>
        <taxon>Anura</taxon>
        <taxon>Neobatrachia</taxon>
        <taxon>Hyloidea</taxon>
        <taxon>Dendrobatidae</taxon>
        <taxon>Dendrobatinae</taxon>
        <taxon>Ranitomeya</taxon>
    </lineage>
</organism>